<dbReference type="SUPFAM" id="SSF51735">
    <property type="entry name" value="NAD(P)-binding Rossmann-fold domains"/>
    <property type="match status" value="1"/>
</dbReference>
<dbReference type="Gene3D" id="3.40.50.1860">
    <property type="match status" value="1"/>
</dbReference>
<dbReference type="Gene3D" id="3.40.50.720">
    <property type="entry name" value="NAD(P)-binding Rossmann-like Domain"/>
    <property type="match status" value="1"/>
</dbReference>
<dbReference type="GO" id="GO:0016855">
    <property type="term" value="F:racemase and epimerase activity, acting on amino acids and derivatives"/>
    <property type="evidence" value="ECO:0007669"/>
    <property type="project" value="InterPro"/>
</dbReference>
<reference evidence="1 2" key="1">
    <citation type="submission" date="2020-12" db="EMBL/GenBank/DDBJ databases">
        <title>FDA dAtabase for Regulatory Grade micrObial Sequences (FDA-ARGOS): Supporting development and validation of Infectious Disease Dx tests.</title>
        <authorList>
            <person name="Nelson B."/>
            <person name="Plummer A."/>
            <person name="Tallon L."/>
            <person name="Sadzewicz L."/>
            <person name="Zhao X."/>
            <person name="Boylan J."/>
            <person name="Ott S."/>
            <person name="Bowen H."/>
            <person name="Vavikolanu K."/>
            <person name="Mehta A."/>
            <person name="Aluvathingal J."/>
            <person name="Nadendla S."/>
            <person name="Myers T."/>
            <person name="Yan Y."/>
            <person name="Sichtig H."/>
        </authorList>
    </citation>
    <scope>NUCLEOTIDE SEQUENCE [LARGE SCALE GENOMIC DNA]</scope>
    <source>
        <strain evidence="1 2">FDAARGOS_899</strain>
    </source>
</reference>
<sequence length="148" mass="16052">MHMEQVIVVSSGGTGIGLATARRFTRQRARVVIVGRRADVLARAAGQIGDAYPDAAAAASPDCSSTSRTMQGRTMKTIGLIGGMNWESSAEYYRLVNQHMKARLGGRRNACSIMATVCFDEIKTLQHAGEWDELGRLMQQAARPARKA</sequence>
<protein>
    <submittedName>
        <fullName evidence="1">SDR family NAD(P)-dependent oxidoreductase</fullName>
    </submittedName>
</protein>
<organism evidence="1 2">
    <name type="scientific">Burkholderia humptydooensis</name>
    <dbReference type="NCBI Taxonomy" id="430531"/>
    <lineage>
        <taxon>Bacteria</taxon>
        <taxon>Pseudomonadati</taxon>
        <taxon>Pseudomonadota</taxon>
        <taxon>Betaproteobacteria</taxon>
        <taxon>Burkholderiales</taxon>
        <taxon>Burkholderiaceae</taxon>
        <taxon>Burkholderia</taxon>
        <taxon>pseudomallei group</taxon>
    </lineage>
</organism>
<dbReference type="Proteomes" id="UP000594943">
    <property type="component" value="Chromosome 2"/>
</dbReference>
<evidence type="ECO:0000313" key="2">
    <source>
        <dbReference type="Proteomes" id="UP000594943"/>
    </source>
</evidence>
<dbReference type="SUPFAM" id="SSF53681">
    <property type="entry name" value="Aspartate/glutamate racemase"/>
    <property type="match status" value="1"/>
</dbReference>
<proteinExistence type="predicted"/>
<dbReference type="InterPro" id="IPR001920">
    <property type="entry name" value="Asp/Glu_race"/>
</dbReference>
<evidence type="ECO:0000313" key="1">
    <source>
        <dbReference type="EMBL" id="QPS47094.1"/>
    </source>
</evidence>
<dbReference type="AlphaFoldDB" id="A0A7T2U7T4"/>
<gene>
    <name evidence="1" type="ORF">I6G56_21740</name>
</gene>
<dbReference type="KEGG" id="bhg:I6G56_21740"/>
<accession>A0A7T2U7T4</accession>
<dbReference type="InterPro" id="IPR036291">
    <property type="entry name" value="NAD(P)-bd_dom_sf"/>
</dbReference>
<dbReference type="EMBL" id="CP065687">
    <property type="protein sequence ID" value="QPS47094.1"/>
    <property type="molecule type" value="Genomic_DNA"/>
</dbReference>
<dbReference type="Pfam" id="PF00106">
    <property type="entry name" value="adh_short"/>
    <property type="match status" value="1"/>
</dbReference>
<dbReference type="InterPro" id="IPR002347">
    <property type="entry name" value="SDR_fam"/>
</dbReference>
<name>A0A7T2U7T4_9BURK</name>